<protein>
    <submittedName>
        <fullName evidence="1">Uncharacterized protein</fullName>
    </submittedName>
</protein>
<evidence type="ECO:0000313" key="1">
    <source>
        <dbReference type="EMBL" id="KAF0723986.1"/>
    </source>
</evidence>
<dbReference type="VEuPathDB" id="FungiDB:AeMF1_017342"/>
<gene>
    <name evidence="1" type="ORF">Ae201684_017224</name>
</gene>
<name>A0A6G0W9U8_9STRA</name>
<dbReference type="Proteomes" id="UP000481153">
    <property type="component" value="Unassembled WGS sequence"/>
</dbReference>
<accession>A0A6G0W9U8</accession>
<evidence type="ECO:0000313" key="2">
    <source>
        <dbReference type="Proteomes" id="UP000481153"/>
    </source>
</evidence>
<organism evidence="1 2">
    <name type="scientific">Aphanomyces euteiches</name>
    <dbReference type="NCBI Taxonomy" id="100861"/>
    <lineage>
        <taxon>Eukaryota</taxon>
        <taxon>Sar</taxon>
        <taxon>Stramenopiles</taxon>
        <taxon>Oomycota</taxon>
        <taxon>Saprolegniomycetes</taxon>
        <taxon>Saprolegniales</taxon>
        <taxon>Verrucalvaceae</taxon>
        <taxon>Aphanomyces</taxon>
    </lineage>
</organism>
<dbReference type="Gene3D" id="3.80.10.10">
    <property type="entry name" value="Ribonuclease Inhibitor"/>
    <property type="match status" value="1"/>
</dbReference>
<dbReference type="SUPFAM" id="SSF52047">
    <property type="entry name" value="RNI-like"/>
    <property type="match status" value="1"/>
</dbReference>
<comment type="caution">
    <text evidence="1">The sequence shown here is derived from an EMBL/GenBank/DDBJ whole genome shotgun (WGS) entry which is preliminary data.</text>
</comment>
<dbReference type="InterPro" id="IPR032675">
    <property type="entry name" value="LRR_dom_sf"/>
</dbReference>
<reference evidence="1 2" key="1">
    <citation type="submission" date="2019-07" db="EMBL/GenBank/DDBJ databases">
        <title>Genomics analysis of Aphanomyces spp. identifies a new class of oomycete effector associated with host adaptation.</title>
        <authorList>
            <person name="Gaulin E."/>
        </authorList>
    </citation>
    <scope>NUCLEOTIDE SEQUENCE [LARGE SCALE GENOMIC DNA]</scope>
    <source>
        <strain evidence="1 2">ATCC 201684</strain>
    </source>
</reference>
<proteinExistence type="predicted"/>
<dbReference type="AlphaFoldDB" id="A0A6G0W9U8"/>
<keyword evidence="2" id="KW-1185">Reference proteome</keyword>
<dbReference type="EMBL" id="VJMJ01000289">
    <property type="protein sequence ID" value="KAF0723986.1"/>
    <property type="molecule type" value="Genomic_DNA"/>
</dbReference>
<sequence length="551" mass="62952">MDCNTVMKKLKVSAPAFSLLPVDVIINIAFSIPVAADLFAFLEALRPYNLLGPLEHLYQLGMQLDRSFYLWPCLRIPSLVDELSISYEAIAKYYSNVVIQDLGQATWLKKHLGPQTKIEWIVNHFPTSTKEIVDDVWDLHITRVSHGFKCNSLSSGKEILSRLKHLTTLKVYDEHPFSMPAEALDDYHQAWDDIFQFVEESHQLTELQASPDSHAMSSSNLVNLIAWFRRQPVRVLKCMTSTCGRIDKSLKQPFYEAIFNCPTLDKLILTTCDFEGLDFSRFRFSMRSLQVGYCRGGSDYIDSLASRLENSNLTHLDIYASHDVSIDSVKSLVRDLPYTPIKHLALKGLPFNSTDLSKLAQLCKNCPVESLSLHAIRSSFSFVKSLATAIQNKTIHDLEVLFPVITVEEMRLLIQSVCHPSRRLKRKQPKLTIPGNNMEKPLIKSLMDFAADFCSNRLSPLSFPTLDLGIAKIRLPFSLQFNKTLNVDNELMCKVLHKKSKPIILFHALYYVFPLESALATRVSRRSQNLGDDTCNQLVRYKRPLYRRFIR</sequence>